<name>A0A1D1VY31_RAMVA</name>
<comment type="caution">
    <text evidence="3">The sequence shown here is derived from an EMBL/GenBank/DDBJ whole genome shotgun (WGS) entry which is preliminary data.</text>
</comment>
<proteinExistence type="inferred from homology"/>
<dbReference type="GO" id="GO:0007411">
    <property type="term" value="P:axon guidance"/>
    <property type="evidence" value="ECO:0007669"/>
    <property type="project" value="TreeGrafter"/>
</dbReference>
<dbReference type="OrthoDB" id="7676799at2759"/>
<dbReference type="GO" id="GO:0061575">
    <property type="term" value="F:cyclin-dependent protein serine/threonine kinase activator activity"/>
    <property type="evidence" value="ECO:0007669"/>
    <property type="project" value="InterPro"/>
</dbReference>
<dbReference type="GO" id="GO:0016533">
    <property type="term" value="C:protein kinase 5 complex"/>
    <property type="evidence" value="ECO:0007669"/>
    <property type="project" value="InterPro"/>
</dbReference>
<dbReference type="InterPro" id="IPR036915">
    <property type="entry name" value="Cyclin-like_sf"/>
</dbReference>
<feature type="compositionally biased region" description="Polar residues" evidence="2">
    <location>
        <begin position="202"/>
        <end position="217"/>
    </location>
</feature>
<reference evidence="3 4" key="1">
    <citation type="journal article" date="2016" name="Nat. Commun.">
        <title>Extremotolerant tardigrade genome and improved radiotolerance of human cultured cells by tardigrade-unique protein.</title>
        <authorList>
            <person name="Hashimoto T."/>
            <person name="Horikawa D.D."/>
            <person name="Saito Y."/>
            <person name="Kuwahara H."/>
            <person name="Kozuka-Hata H."/>
            <person name="Shin-I T."/>
            <person name="Minakuchi Y."/>
            <person name="Ohishi K."/>
            <person name="Motoyama A."/>
            <person name="Aizu T."/>
            <person name="Enomoto A."/>
            <person name="Kondo K."/>
            <person name="Tanaka S."/>
            <person name="Hara Y."/>
            <person name="Koshikawa S."/>
            <person name="Sagara H."/>
            <person name="Miura T."/>
            <person name="Yokobori S."/>
            <person name="Miyagawa K."/>
            <person name="Suzuki Y."/>
            <person name="Kubo T."/>
            <person name="Oyama M."/>
            <person name="Kohara Y."/>
            <person name="Fujiyama A."/>
            <person name="Arakawa K."/>
            <person name="Katayama T."/>
            <person name="Toyoda A."/>
            <person name="Kunieda T."/>
        </authorList>
    </citation>
    <scope>NUCLEOTIDE SEQUENCE [LARGE SCALE GENOMIC DNA]</scope>
    <source>
        <strain evidence="3 4">YOKOZUNA-1</strain>
    </source>
</reference>
<sequence length="439" mass="48347">MGASLSALNITAGAESASSSSLHQLKQLNGFQDVKTKSSKAPHRHSSISSSVAMSVDDEEALVPFISRRGTASSYSSTACSHSSTASTVNSDISSAIVNSSNIINSSAGRLSSTLTSSFSSSKNLLAQHLNLSFVNTATLKKLISLRAKPPSSKSYRPHSEYITSSSIPPHIPSYGSGSEKANVDLAVTLIDQLHLLSSNTNNRHSLHSTVNNKHSTSPPPKERFKHDNLKKKEADKILSLRAIAEEKRKRLEDNNIPPALVRRTVLQASTSELLRCFGVFLHQRFRTLTITSSAVGEMDDNHSSFGPQLIIQWLRGLDGSLTAQGWQDIGFINPANLVFIYLLLRDVRLDKLHLRHLQAQVQTALYVAYAYMGHEISYPVKMFLSADDSKDAFWQRALQLIDRHSEDMLRLNSDAAFFAQIFAELKSFGAPKSLHYHF</sequence>
<dbReference type="Gene3D" id="1.10.472.10">
    <property type="entry name" value="Cyclin-like"/>
    <property type="match status" value="1"/>
</dbReference>
<dbReference type="Proteomes" id="UP000186922">
    <property type="component" value="Unassembled WGS sequence"/>
</dbReference>
<dbReference type="GO" id="GO:0019901">
    <property type="term" value="F:protein kinase binding"/>
    <property type="evidence" value="ECO:0007669"/>
    <property type="project" value="TreeGrafter"/>
</dbReference>
<feature type="region of interest" description="Disordered" evidence="2">
    <location>
        <begin position="202"/>
        <end position="226"/>
    </location>
</feature>
<evidence type="ECO:0000313" key="4">
    <source>
        <dbReference type="Proteomes" id="UP000186922"/>
    </source>
</evidence>
<keyword evidence="4" id="KW-1185">Reference proteome</keyword>
<evidence type="ECO:0000313" key="3">
    <source>
        <dbReference type="EMBL" id="GAV05991.1"/>
    </source>
</evidence>
<dbReference type="GO" id="GO:0030426">
    <property type="term" value="C:growth cone"/>
    <property type="evidence" value="ECO:0007669"/>
    <property type="project" value="TreeGrafter"/>
</dbReference>
<evidence type="ECO:0000256" key="2">
    <source>
        <dbReference type="SAM" id="MobiDB-lite"/>
    </source>
</evidence>
<dbReference type="Pfam" id="PF03261">
    <property type="entry name" value="CDK5_activator"/>
    <property type="match status" value="1"/>
</dbReference>
<evidence type="ECO:0000256" key="1">
    <source>
        <dbReference type="ARBA" id="ARBA00010175"/>
    </source>
</evidence>
<gene>
    <name evidence="3" type="primary">RvY_16035-1</name>
    <name evidence="3" type="synonym">RvY_16035.1</name>
    <name evidence="3" type="ORF">RvY_16035</name>
</gene>
<organism evidence="3 4">
    <name type="scientific">Ramazzottius varieornatus</name>
    <name type="common">Water bear</name>
    <name type="synonym">Tardigrade</name>
    <dbReference type="NCBI Taxonomy" id="947166"/>
    <lineage>
        <taxon>Eukaryota</taxon>
        <taxon>Metazoa</taxon>
        <taxon>Ecdysozoa</taxon>
        <taxon>Tardigrada</taxon>
        <taxon>Eutardigrada</taxon>
        <taxon>Parachela</taxon>
        <taxon>Hypsibioidea</taxon>
        <taxon>Ramazzottiidae</taxon>
        <taxon>Ramazzottius</taxon>
    </lineage>
</organism>
<comment type="similarity">
    <text evidence="1">Belongs to the cyclin-dependent kinase 5 activator family.</text>
</comment>
<dbReference type="AlphaFoldDB" id="A0A1D1VY31"/>
<accession>A0A1D1VY31</accession>
<dbReference type="GO" id="GO:0005737">
    <property type="term" value="C:cytoplasm"/>
    <property type="evidence" value="ECO:0007669"/>
    <property type="project" value="TreeGrafter"/>
</dbReference>
<dbReference type="EMBL" id="BDGG01000013">
    <property type="protein sequence ID" value="GAV05991.1"/>
    <property type="molecule type" value="Genomic_DNA"/>
</dbReference>
<dbReference type="SUPFAM" id="SSF47954">
    <property type="entry name" value="Cyclin-like"/>
    <property type="match status" value="1"/>
</dbReference>
<dbReference type="PANTHER" id="PTHR23401">
    <property type="entry name" value="CYCLIN DEPENDANT KINASE-5 ACTIVATOR"/>
    <property type="match status" value="1"/>
</dbReference>
<protein>
    <recommendedName>
        <fullName evidence="5">Cyclin-dependent kinase 5 activator</fullName>
    </recommendedName>
</protein>
<dbReference type="PANTHER" id="PTHR23401:SF0">
    <property type="entry name" value="CYCLIN-DEPENDENT KINASE 5 ACTIVATOR"/>
    <property type="match status" value="1"/>
</dbReference>
<dbReference type="STRING" id="947166.A0A1D1VY31"/>
<evidence type="ECO:0008006" key="5">
    <source>
        <dbReference type="Google" id="ProtNLM"/>
    </source>
</evidence>
<dbReference type="InterPro" id="IPR004944">
    <property type="entry name" value="CDK5_activator"/>
</dbReference>